<accession>A0AAD5C130</accession>
<gene>
    <name evidence="2" type="ORF">M8C21_008839</name>
</gene>
<evidence type="ECO:0000313" key="2">
    <source>
        <dbReference type="EMBL" id="KAI7733177.1"/>
    </source>
</evidence>
<reference evidence="2" key="1">
    <citation type="submission" date="2022-06" db="EMBL/GenBank/DDBJ databases">
        <title>Uncovering the hologenomic basis of an extraordinary plant invasion.</title>
        <authorList>
            <person name="Bieker V.C."/>
            <person name="Martin M.D."/>
            <person name="Gilbert T."/>
            <person name="Hodgins K."/>
            <person name="Battlay P."/>
            <person name="Petersen B."/>
            <person name="Wilson J."/>
        </authorList>
    </citation>
    <scope>NUCLEOTIDE SEQUENCE</scope>
    <source>
        <strain evidence="2">AA19_3_7</strain>
        <tissue evidence="2">Leaf</tissue>
    </source>
</reference>
<evidence type="ECO:0000256" key="1">
    <source>
        <dbReference type="SAM" id="MobiDB-lite"/>
    </source>
</evidence>
<comment type="caution">
    <text evidence="2">The sequence shown here is derived from an EMBL/GenBank/DDBJ whole genome shotgun (WGS) entry which is preliminary data.</text>
</comment>
<feature type="compositionally biased region" description="Basic and acidic residues" evidence="1">
    <location>
        <begin position="1"/>
        <end position="10"/>
    </location>
</feature>
<dbReference type="EMBL" id="JAMZMK010010071">
    <property type="protein sequence ID" value="KAI7733177.1"/>
    <property type="molecule type" value="Genomic_DNA"/>
</dbReference>
<dbReference type="Proteomes" id="UP001206925">
    <property type="component" value="Unassembled WGS sequence"/>
</dbReference>
<organism evidence="2 3">
    <name type="scientific">Ambrosia artemisiifolia</name>
    <name type="common">Common ragweed</name>
    <dbReference type="NCBI Taxonomy" id="4212"/>
    <lineage>
        <taxon>Eukaryota</taxon>
        <taxon>Viridiplantae</taxon>
        <taxon>Streptophyta</taxon>
        <taxon>Embryophyta</taxon>
        <taxon>Tracheophyta</taxon>
        <taxon>Spermatophyta</taxon>
        <taxon>Magnoliopsida</taxon>
        <taxon>eudicotyledons</taxon>
        <taxon>Gunneridae</taxon>
        <taxon>Pentapetalae</taxon>
        <taxon>asterids</taxon>
        <taxon>campanulids</taxon>
        <taxon>Asterales</taxon>
        <taxon>Asteraceae</taxon>
        <taxon>Asteroideae</taxon>
        <taxon>Heliantheae alliance</taxon>
        <taxon>Heliantheae</taxon>
        <taxon>Ambrosia</taxon>
    </lineage>
</organism>
<dbReference type="AlphaFoldDB" id="A0AAD5C130"/>
<feature type="region of interest" description="Disordered" evidence="1">
    <location>
        <begin position="1"/>
        <end position="55"/>
    </location>
</feature>
<name>A0AAD5C130_AMBAR</name>
<proteinExistence type="predicted"/>
<feature type="compositionally biased region" description="Basic residues" evidence="1">
    <location>
        <begin position="41"/>
        <end position="51"/>
    </location>
</feature>
<protein>
    <submittedName>
        <fullName evidence="2">Uncharacterized protein</fullName>
    </submittedName>
</protein>
<keyword evidence="3" id="KW-1185">Reference proteome</keyword>
<evidence type="ECO:0000313" key="3">
    <source>
        <dbReference type="Proteomes" id="UP001206925"/>
    </source>
</evidence>
<sequence>MHTAISDHQHSYTPNPYAPWIGCRDKSHRDKQHSSSIAIRQRLKSHARTRRPITQPTINYREMRIQTQRCGFSMIFLQRPQVRQHLRLMASMRFWV</sequence>